<evidence type="ECO:0000256" key="7">
    <source>
        <dbReference type="ARBA" id="ARBA00023034"/>
    </source>
</evidence>
<proteinExistence type="inferred from homology"/>
<feature type="transmembrane region" description="Helical" evidence="9">
    <location>
        <begin position="263"/>
        <end position="283"/>
    </location>
</feature>
<name>A0A8S1GUS7_9PELO</name>
<dbReference type="GO" id="GO:0000139">
    <property type="term" value="C:Golgi membrane"/>
    <property type="evidence" value="ECO:0007669"/>
    <property type="project" value="UniProtKB-SubCell"/>
</dbReference>
<evidence type="ECO:0000256" key="5">
    <source>
        <dbReference type="ARBA" id="ARBA00022927"/>
    </source>
</evidence>
<dbReference type="OrthoDB" id="337750at2759"/>
<evidence type="ECO:0000313" key="11">
    <source>
        <dbReference type="EMBL" id="CAD6186542.1"/>
    </source>
</evidence>
<protein>
    <recommendedName>
        <fullName evidence="9">Protein YIF1</fullName>
    </recommendedName>
</protein>
<dbReference type="AlphaFoldDB" id="A0A8S1GUS7"/>
<feature type="transmembrane region" description="Helical" evidence="9">
    <location>
        <begin position="304"/>
        <end position="322"/>
    </location>
</feature>
<dbReference type="EMBL" id="CAJGYM010000004">
    <property type="protein sequence ID" value="CAD6186542.1"/>
    <property type="molecule type" value="Genomic_DNA"/>
</dbReference>
<dbReference type="GO" id="GO:0005789">
    <property type="term" value="C:endoplasmic reticulum membrane"/>
    <property type="evidence" value="ECO:0007669"/>
    <property type="project" value="UniProtKB-SubCell"/>
</dbReference>
<feature type="region of interest" description="Disordered" evidence="10">
    <location>
        <begin position="1"/>
        <end position="74"/>
    </location>
</feature>
<evidence type="ECO:0000256" key="3">
    <source>
        <dbReference type="ARBA" id="ARBA00022692"/>
    </source>
</evidence>
<accession>A0A8S1GUS7</accession>
<keyword evidence="12" id="KW-1185">Reference proteome</keyword>
<evidence type="ECO:0000256" key="4">
    <source>
        <dbReference type="ARBA" id="ARBA00022824"/>
    </source>
</evidence>
<organism evidence="11 12">
    <name type="scientific">Caenorhabditis auriculariae</name>
    <dbReference type="NCBI Taxonomy" id="2777116"/>
    <lineage>
        <taxon>Eukaryota</taxon>
        <taxon>Metazoa</taxon>
        <taxon>Ecdysozoa</taxon>
        <taxon>Nematoda</taxon>
        <taxon>Chromadorea</taxon>
        <taxon>Rhabditida</taxon>
        <taxon>Rhabditina</taxon>
        <taxon>Rhabditomorpha</taxon>
        <taxon>Rhabditoidea</taxon>
        <taxon>Rhabditidae</taxon>
        <taxon>Peloderinae</taxon>
        <taxon>Caenorhabditis</taxon>
    </lineage>
</organism>
<dbReference type="GO" id="GO:0005793">
    <property type="term" value="C:endoplasmic reticulum-Golgi intermediate compartment"/>
    <property type="evidence" value="ECO:0007669"/>
    <property type="project" value="UniProtKB-UniRule"/>
</dbReference>
<evidence type="ECO:0000256" key="2">
    <source>
        <dbReference type="ARBA" id="ARBA00022448"/>
    </source>
</evidence>
<evidence type="ECO:0000256" key="8">
    <source>
        <dbReference type="ARBA" id="ARBA00023136"/>
    </source>
</evidence>
<keyword evidence="2 9" id="KW-0813">Transport</keyword>
<sequence>MSNEWSNDWGSTDQWKTNYSPPQQPQQHHPAPQRTDSYGGDYYSQQQNQGFSATPQPFNENYNNPPSFAPAPQAPAYNQNANFGGFQPQQFMSDPMLMAAQQFGGQFAEQQKEKLSKYLGTFNLKYFFAVDNSYVGKKLFIMFFPFFHRDWSLKYYGSTEPYPAKDDVNAPDLYIPLMSFLTYILVSGFVLGTQGRFSPEVLGILTTNALIWIILENIVIFFSKYVMNISQTLSVWHSVAYSTYKFAGMIFCLLMFIGGGKMFYYGSLVYTSFMLVVFLLRSVSQIILQGPSFPGDQEAKKRKLMLVLFVVVSQPLIMWWLTSSQIAPEKPRMVVGADCRNSEIGVTSYDPDKLGFAEMALKKMTGGSGSNWRRRRGRLRGAVENAKN</sequence>
<keyword evidence="6 9" id="KW-1133">Transmembrane helix</keyword>
<evidence type="ECO:0000313" key="12">
    <source>
        <dbReference type="Proteomes" id="UP000835052"/>
    </source>
</evidence>
<dbReference type="GO" id="GO:0030134">
    <property type="term" value="C:COPII-coated ER to Golgi transport vesicle"/>
    <property type="evidence" value="ECO:0007669"/>
    <property type="project" value="TreeGrafter"/>
</dbReference>
<feature type="compositionally biased region" description="Polar residues" evidence="10">
    <location>
        <begin position="43"/>
        <end position="64"/>
    </location>
</feature>
<keyword evidence="4 9" id="KW-0256">Endoplasmic reticulum</keyword>
<keyword evidence="7 9" id="KW-0333">Golgi apparatus</keyword>
<dbReference type="InterPro" id="IPR005578">
    <property type="entry name" value="Yif1_fam"/>
</dbReference>
<dbReference type="GO" id="GO:0006888">
    <property type="term" value="P:endoplasmic reticulum to Golgi vesicle-mediated transport"/>
    <property type="evidence" value="ECO:0007669"/>
    <property type="project" value="UniProtKB-UniRule"/>
</dbReference>
<reference evidence="11" key="1">
    <citation type="submission" date="2020-10" db="EMBL/GenBank/DDBJ databases">
        <authorList>
            <person name="Kikuchi T."/>
        </authorList>
    </citation>
    <scope>NUCLEOTIDE SEQUENCE</scope>
    <source>
        <strain evidence="11">NKZ352</strain>
    </source>
</reference>
<dbReference type="PANTHER" id="PTHR14083">
    <property type="entry name" value="YIP1 INTERACTING FACTOR HOMOLOG YIF1 PROTEIN"/>
    <property type="match status" value="1"/>
</dbReference>
<evidence type="ECO:0000256" key="6">
    <source>
        <dbReference type="ARBA" id="ARBA00022989"/>
    </source>
</evidence>
<dbReference type="GO" id="GO:0015031">
    <property type="term" value="P:protein transport"/>
    <property type="evidence" value="ECO:0007669"/>
    <property type="project" value="UniProtKB-KW"/>
</dbReference>
<feature type="transmembrane region" description="Helical" evidence="9">
    <location>
        <begin position="235"/>
        <end position="257"/>
    </location>
</feature>
<feature type="transmembrane region" description="Helical" evidence="9">
    <location>
        <begin position="173"/>
        <end position="195"/>
    </location>
</feature>
<comment type="caution">
    <text evidence="11">The sequence shown here is derived from an EMBL/GenBank/DDBJ whole genome shotgun (WGS) entry which is preliminary data.</text>
</comment>
<evidence type="ECO:0000256" key="9">
    <source>
        <dbReference type="RuleBase" id="RU368073"/>
    </source>
</evidence>
<evidence type="ECO:0000256" key="1">
    <source>
        <dbReference type="ARBA" id="ARBA00009727"/>
    </source>
</evidence>
<dbReference type="Proteomes" id="UP000835052">
    <property type="component" value="Unassembled WGS sequence"/>
</dbReference>
<dbReference type="PANTHER" id="PTHR14083:SF0">
    <property type="entry name" value="YIP1D-INTERACTING FACTOR 1, ISOFORM C"/>
    <property type="match status" value="1"/>
</dbReference>
<keyword evidence="3 9" id="KW-0812">Transmembrane</keyword>
<keyword evidence="5 9" id="KW-0653">Protein transport</keyword>
<gene>
    <name evidence="11" type="ORF">CAUJ_LOCUS2461</name>
</gene>
<comment type="similarity">
    <text evidence="1 9">Belongs to the YIF1 family.</text>
</comment>
<evidence type="ECO:0000256" key="10">
    <source>
        <dbReference type="SAM" id="MobiDB-lite"/>
    </source>
</evidence>
<feature type="transmembrane region" description="Helical" evidence="9">
    <location>
        <begin position="201"/>
        <end position="223"/>
    </location>
</feature>
<comment type="subcellular location">
    <subcellularLocation>
        <location evidence="9">Endoplasmic reticulum membrane</location>
        <topology evidence="9">Multi-pass membrane protein</topology>
    </subcellularLocation>
    <subcellularLocation>
        <location evidence="9">Golgi apparatus membrane</location>
        <topology evidence="9">Multi-pass membrane protein</topology>
    </subcellularLocation>
</comment>
<feature type="compositionally biased region" description="Polar residues" evidence="10">
    <location>
        <begin position="1"/>
        <end position="20"/>
    </location>
</feature>
<keyword evidence="8 9" id="KW-0472">Membrane</keyword>
<comment type="function">
    <text evidence="9">Has a role in transport between endoplasmic reticulum and Golgi.</text>
</comment>
<dbReference type="Pfam" id="PF03878">
    <property type="entry name" value="YIF1"/>
    <property type="match status" value="1"/>
</dbReference>